<reference evidence="7 8" key="1">
    <citation type="journal article" date="2013" name="Nature">
        <title>Anaerobic oxidation of methane coupled to nitrate reduction in a novel archaeal lineage.</title>
        <authorList>
            <person name="Haroon M.F."/>
            <person name="Hu S."/>
            <person name="Shi Y."/>
            <person name="Imelfort M."/>
            <person name="Keller J."/>
            <person name="Hugenholtz P."/>
            <person name="Yuan Z."/>
            <person name="Tyson G.W."/>
        </authorList>
    </citation>
    <scope>NUCLEOTIDE SEQUENCE [LARGE SCALE GENOMIC DNA]</scope>
    <source>
        <strain evidence="7 8">ANME-2d</strain>
    </source>
</reference>
<dbReference type="EMBL" id="JMIY01000005">
    <property type="protein sequence ID" value="KCZ71369.1"/>
    <property type="molecule type" value="Genomic_DNA"/>
</dbReference>
<evidence type="ECO:0000256" key="3">
    <source>
        <dbReference type="ARBA" id="ARBA00022692"/>
    </source>
</evidence>
<dbReference type="Pfam" id="PF06146">
    <property type="entry name" value="PsiE"/>
    <property type="match status" value="1"/>
</dbReference>
<name>A0A062V6G0_9EURY</name>
<dbReference type="InterPro" id="IPR020948">
    <property type="entry name" value="P_starv_induced_PsiE-like"/>
</dbReference>
<feature type="transmembrane region" description="Helical" evidence="6">
    <location>
        <begin position="15"/>
        <end position="36"/>
    </location>
</feature>
<evidence type="ECO:0000256" key="2">
    <source>
        <dbReference type="ARBA" id="ARBA00022475"/>
    </source>
</evidence>
<keyword evidence="2" id="KW-1003">Cell membrane</keyword>
<dbReference type="PATRIC" id="fig|1392998.3.peg.2100"/>
<evidence type="ECO:0000313" key="7">
    <source>
        <dbReference type="EMBL" id="KCZ71369.1"/>
    </source>
</evidence>
<organism evidence="7 8">
    <name type="scientific">Candidatus Methanoperedens nitratireducens</name>
    <dbReference type="NCBI Taxonomy" id="1392998"/>
    <lineage>
        <taxon>Archaea</taxon>
        <taxon>Methanobacteriati</taxon>
        <taxon>Methanobacteriota</taxon>
        <taxon>Stenosarchaea group</taxon>
        <taxon>Methanomicrobia</taxon>
        <taxon>Methanosarcinales</taxon>
        <taxon>ANME-2 cluster</taxon>
        <taxon>Candidatus Methanoperedentaceae</taxon>
        <taxon>Candidatus Methanoperedens</taxon>
    </lineage>
</organism>
<evidence type="ECO:0000256" key="4">
    <source>
        <dbReference type="ARBA" id="ARBA00022989"/>
    </source>
</evidence>
<keyword evidence="8" id="KW-1185">Reference proteome</keyword>
<feature type="transmembrane region" description="Helical" evidence="6">
    <location>
        <begin position="107"/>
        <end position="127"/>
    </location>
</feature>
<dbReference type="GO" id="GO:0005886">
    <property type="term" value="C:plasma membrane"/>
    <property type="evidence" value="ECO:0007669"/>
    <property type="project" value="UniProtKB-SubCell"/>
</dbReference>
<evidence type="ECO:0000256" key="5">
    <source>
        <dbReference type="ARBA" id="ARBA00023136"/>
    </source>
</evidence>
<sequence>MIDHAKFFKKITDSIVTVILYVLLLALIAGMLRILLDMRFVAVDSIEGGFHKIVTNVLTLFIVIEFFKTFADYSRHERIKLTLITDATILIVMREITVGLYSRSFGYETVFSLSALLLVLGVIRVLAVRYSPEKV</sequence>
<comment type="subcellular location">
    <subcellularLocation>
        <location evidence="1">Cell membrane</location>
        <topology evidence="1">Multi-pass membrane protein</topology>
    </subcellularLocation>
</comment>
<dbReference type="Proteomes" id="UP000027153">
    <property type="component" value="Unassembled WGS sequence"/>
</dbReference>
<dbReference type="AlphaFoldDB" id="A0A062V6G0"/>
<evidence type="ECO:0000256" key="6">
    <source>
        <dbReference type="SAM" id="Phobius"/>
    </source>
</evidence>
<keyword evidence="5 6" id="KW-0472">Membrane</keyword>
<evidence type="ECO:0000313" key="8">
    <source>
        <dbReference type="Proteomes" id="UP000027153"/>
    </source>
</evidence>
<feature type="transmembrane region" description="Helical" evidence="6">
    <location>
        <begin position="48"/>
        <end position="67"/>
    </location>
</feature>
<comment type="caution">
    <text evidence="7">The sequence shown here is derived from an EMBL/GenBank/DDBJ whole genome shotgun (WGS) entry which is preliminary data.</text>
</comment>
<keyword evidence="3 6" id="KW-0812">Transmembrane</keyword>
<proteinExistence type="predicted"/>
<evidence type="ECO:0000256" key="1">
    <source>
        <dbReference type="ARBA" id="ARBA00004651"/>
    </source>
</evidence>
<keyword evidence="4 6" id="KW-1133">Transmembrane helix</keyword>
<gene>
    <name evidence="7" type="ORF">ANME2D_02096</name>
</gene>
<protein>
    <submittedName>
        <fullName evidence="7">Putative membrane protein</fullName>
    </submittedName>
</protein>
<dbReference type="RefSeq" id="WP_048091283.1">
    <property type="nucleotide sequence ID" value="NZ_JMIY01000005.1"/>
</dbReference>
<accession>A0A062V6G0</accession>